<keyword evidence="1" id="KW-0472">Membrane</keyword>
<dbReference type="KEGG" id="mmw:Mmwyl1_2974"/>
<reference evidence="2" key="1">
    <citation type="submission" date="2007-06" db="EMBL/GenBank/DDBJ databases">
        <title>Complete sequence of Marinomonas sp. MWYL1.</title>
        <authorList>
            <consortium name="US DOE Joint Genome Institute"/>
            <person name="Copeland A."/>
            <person name="Lucas S."/>
            <person name="Lapidus A."/>
            <person name="Barry K."/>
            <person name="Glavina del Rio T."/>
            <person name="Dalin E."/>
            <person name="Tice H."/>
            <person name="Pitluck S."/>
            <person name="Kiss H."/>
            <person name="Brettin T."/>
            <person name="Bruce D."/>
            <person name="Detter J.C."/>
            <person name="Han C."/>
            <person name="Schmutz J."/>
            <person name="Larimer F."/>
            <person name="Land M."/>
            <person name="Hauser L."/>
            <person name="Kyrpides N."/>
            <person name="Kim E."/>
            <person name="Johnston A.W.B."/>
            <person name="Todd J.D."/>
            <person name="Rogers R."/>
            <person name="Wexler M."/>
            <person name="Bond P.L."/>
            <person name="Li Y."/>
            <person name="Richardson P."/>
        </authorList>
    </citation>
    <scope>NUCLEOTIDE SEQUENCE [LARGE SCALE GENOMIC DNA]</scope>
    <source>
        <strain evidence="2">MWYL1</strain>
    </source>
</reference>
<dbReference type="eggNOG" id="ENOG50317I1">
    <property type="taxonomic scope" value="Bacteria"/>
</dbReference>
<sequence>MNFISKQILKYLLEKPAPARIPRSGEKALNVDCNVVYFRSLDKRWTLLCDAVSDEGVTGSYWANGEEFGCVSIPFCLMGDYELDITHFYSRYDLRYGSIAQYFCKGILPVDKLKILIGKGSQFLFNKKELVRSERIEVLKLILEKELDQRQYEVSSVALSTLLYTEKWVFHPDKSRQLRYNDLLLKSLHESGELERTQYGFKLSSKALVTIAQYEEDQRKHRENISQAKSMKWLTVVLICVGLIQSFVTYWGQNIGL</sequence>
<dbReference type="OrthoDB" id="5861801at2"/>
<proteinExistence type="predicted"/>
<keyword evidence="1" id="KW-0812">Transmembrane</keyword>
<dbReference type="HOGENOM" id="CLU_1080986_0_0_6"/>
<protein>
    <submittedName>
        <fullName evidence="2">Uncharacterized protein</fullName>
    </submittedName>
</protein>
<gene>
    <name evidence="2" type="ordered locus">Mmwyl1_2974</name>
</gene>
<keyword evidence="1" id="KW-1133">Transmembrane helix</keyword>
<dbReference type="AlphaFoldDB" id="A6VZK6"/>
<feature type="transmembrane region" description="Helical" evidence="1">
    <location>
        <begin position="233"/>
        <end position="252"/>
    </location>
</feature>
<evidence type="ECO:0000313" key="2">
    <source>
        <dbReference type="EMBL" id="ABR71885.1"/>
    </source>
</evidence>
<evidence type="ECO:0000256" key="1">
    <source>
        <dbReference type="SAM" id="Phobius"/>
    </source>
</evidence>
<name>A6VZK6_MARMS</name>
<organism evidence="2">
    <name type="scientific">Marinomonas sp. (strain MWYL1)</name>
    <dbReference type="NCBI Taxonomy" id="400668"/>
    <lineage>
        <taxon>Bacteria</taxon>
        <taxon>Pseudomonadati</taxon>
        <taxon>Pseudomonadota</taxon>
        <taxon>Gammaproteobacteria</taxon>
        <taxon>Oceanospirillales</taxon>
        <taxon>Oceanospirillaceae</taxon>
        <taxon>Marinomonas</taxon>
    </lineage>
</organism>
<accession>A6VZK6</accession>
<dbReference type="EMBL" id="CP000749">
    <property type="protein sequence ID" value="ABR71885.1"/>
    <property type="molecule type" value="Genomic_DNA"/>
</dbReference>